<dbReference type="GO" id="GO:0005789">
    <property type="term" value="C:endoplasmic reticulum membrane"/>
    <property type="evidence" value="ECO:0007669"/>
    <property type="project" value="TreeGrafter"/>
</dbReference>
<dbReference type="OrthoDB" id="446723at2759"/>
<evidence type="ECO:0000313" key="2">
    <source>
        <dbReference type="EMBL" id="KKO74697.1"/>
    </source>
</evidence>
<dbReference type="GO" id="GO:0004622">
    <property type="term" value="F:phosphatidylcholine lysophospholipase activity"/>
    <property type="evidence" value="ECO:0007669"/>
    <property type="project" value="TreeGrafter"/>
</dbReference>
<evidence type="ECO:0000259" key="1">
    <source>
        <dbReference type="Pfam" id="PF00561"/>
    </source>
</evidence>
<dbReference type="InterPro" id="IPR000073">
    <property type="entry name" value="AB_hydrolase_1"/>
</dbReference>
<dbReference type="PANTHER" id="PTHR12277">
    <property type="entry name" value="ALPHA/BETA HYDROLASE DOMAIN-CONTAINING PROTEIN"/>
    <property type="match status" value="1"/>
</dbReference>
<proteinExistence type="predicted"/>
<evidence type="ECO:0000313" key="3">
    <source>
        <dbReference type="Proteomes" id="UP000034350"/>
    </source>
</evidence>
<feature type="domain" description="AB hydrolase-1" evidence="1">
    <location>
        <begin position="108"/>
        <end position="191"/>
    </location>
</feature>
<organism evidence="2 3">
    <name type="scientific">Vairimorpha ceranae</name>
    <dbReference type="NCBI Taxonomy" id="40302"/>
    <lineage>
        <taxon>Eukaryota</taxon>
        <taxon>Fungi</taxon>
        <taxon>Fungi incertae sedis</taxon>
        <taxon>Microsporidia</taxon>
        <taxon>Nosematidae</taxon>
        <taxon>Vairimorpha</taxon>
    </lineage>
</organism>
<dbReference type="Proteomes" id="UP000034350">
    <property type="component" value="Unassembled WGS sequence"/>
</dbReference>
<dbReference type="GO" id="GO:0047372">
    <property type="term" value="F:monoacylglycerol lipase activity"/>
    <property type="evidence" value="ECO:0007669"/>
    <property type="project" value="TreeGrafter"/>
</dbReference>
<name>A0A0F9YPX6_9MICR</name>
<reference evidence="2 3" key="1">
    <citation type="journal article" date="2015" name="Environ. Microbiol.">
        <title>Genome analyses suggest the presence of polyploidy and recent human-driven expansions in eight global populations of the honeybee pathogen Nosema ceranae.</title>
        <authorList>
            <person name="Pelin A."/>
            <person name="Selman M."/>
            <person name="Aris-Brosou S."/>
            <person name="Farinelli L."/>
            <person name="Corradi N."/>
        </authorList>
    </citation>
    <scope>NUCLEOTIDE SEQUENCE [LARGE SCALE GENOMIC DNA]</scope>
    <source>
        <strain evidence="2 3">PA08 1199</strain>
    </source>
</reference>
<dbReference type="PANTHER" id="PTHR12277:SF194">
    <property type="entry name" value="FI04476P"/>
    <property type="match status" value="1"/>
</dbReference>
<gene>
    <name evidence="2" type="ORF">AAJ76_500008729</name>
</gene>
<dbReference type="InterPro" id="IPR029058">
    <property type="entry name" value="AB_hydrolase_fold"/>
</dbReference>
<dbReference type="EMBL" id="JPQZ01000050">
    <property type="protein sequence ID" value="KKO74697.1"/>
    <property type="molecule type" value="Genomic_DNA"/>
</dbReference>
<dbReference type="GO" id="GO:0052651">
    <property type="term" value="P:monoacylglycerol catabolic process"/>
    <property type="evidence" value="ECO:0007669"/>
    <property type="project" value="TreeGrafter"/>
</dbReference>
<dbReference type="Gene3D" id="3.40.50.1820">
    <property type="entry name" value="alpha/beta hydrolase"/>
    <property type="match status" value="1"/>
</dbReference>
<dbReference type="VEuPathDB" id="MicrosporidiaDB:AAJ76_500008729"/>
<dbReference type="GO" id="GO:0006660">
    <property type="term" value="P:phosphatidylserine catabolic process"/>
    <property type="evidence" value="ECO:0007669"/>
    <property type="project" value="TreeGrafter"/>
</dbReference>
<keyword evidence="3" id="KW-1185">Reference proteome</keyword>
<sequence length="315" mass="36883">MFFKNKKIRGEMLKNLILKIRLNLRNLFTTKSHSKAEEINNQDNLIKNNSKISCILKSMILSNIRTKQPASYFFNSSYKNLTLITDDNIKIGAALFEPEFVDKQTKYVIFLHGSATNRDDISEIGDIKFLSKNNFMLLIPDYRDFGDSEGTFEKDKVSLDVKACFDFFIEKYSAVNISIIGFSFGTAISAEFIKFMHKNRYFLNDAYKPTTLILISPFTSFIKLISEFKITSVLKYILPAVWKEILYTFNFDTINNLEYFTGNLYLFHGEYDPLIKPSHSEEIQKKFNCYFKILQTDHMRILLNDNLWKEIENIF</sequence>
<dbReference type="Pfam" id="PF00561">
    <property type="entry name" value="Abhydrolase_1"/>
    <property type="match status" value="1"/>
</dbReference>
<protein>
    <submittedName>
        <fullName evidence="2">Hydrolase with alpha beta fold protein</fullName>
    </submittedName>
</protein>
<keyword evidence="2" id="KW-0378">Hydrolase</keyword>
<dbReference type="AlphaFoldDB" id="A0A0F9YPX6"/>
<accession>A0A0F9YPX6</accession>
<dbReference type="GeneID" id="36320749"/>
<dbReference type="VEuPathDB" id="MicrosporidiaDB:G9O61_00g014280"/>
<dbReference type="RefSeq" id="XP_024330439.1">
    <property type="nucleotide sequence ID" value="XM_024475802.1"/>
</dbReference>
<comment type="caution">
    <text evidence="2">The sequence shown here is derived from an EMBL/GenBank/DDBJ whole genome shotgun (WGS) entry which is preliminary data.</text>
</comment>
<dbReference type="VEuPathDB" id="MicrosporidiaDB:NCER_101443"/>
<dbReference type="SUPFAM" id="SSF53474">
    <property type="entry name" value="alpha/beta-Hydrolases"/>
    <property type="match status" value="1"/>
</dbReference>